<keyword evidence="3" id="KW-0808">Transferase</keyword>
<dbReference type="InterPro" id="IPR001245">
    <property type="entry name" value="Ser-Thr/Tyr_kinase_cat_dom"/>
</dbReference>
<dbReference type="GO" id="GO:0004672">
    <property type="term" value="F:protein kinase activity"/>
    <property type="evidence" value="ECO:0000318"/>
    <property type="project" value="GO_Central"/>
</dbReference>
<sequence length="408" mass="46700">MKKTTSPDEEKLPADFEPSNLTNGGNNLEHLKIPLHDIKLATGNFSPSYRVRVRDDAPCTLYKAELNHFDKENPSTKRKNKAKRQKKHINAIIKRIHQGREEEFFKELEVLTSVKHCNIVTLLGFCVEGFEMILVIENLSNGPLFSHLGRVNNMGTFTWAKRLKICIEVAQALDYLHTETEDKRTIVSRDIHSSNIWLDENWRAKIVDFWGSEFLPSNQDEALIPLGIAGIPFHADPEYMFTDKLRREVDVYSFGVVLLEILCGKAANDQIYLKESNKGLSFVARRAYCTGTLQKMIDPMINDETSENSFNLNKGPNKDSLHTFIEIAYKCVAKTQDHRPTMKVIVNELQKALCFQVSRTTFLVTSYYILIPRGKMHYILFDKAQADFHSKVLSSNGYGLYCANSLHF</sequence>
<reference evidence="3" key="1">
    <citation type="journal article" date="2017" name="Nature">
        <title>The sunflower genome provides insights into oil metabolism, flowering and Asterid evolution.</title>
        <authorList>
            <person name="Badouin H."/>
            <person name="Gouzy J."/>
            <person name="Grassa C.J."/>
            <person name="Murat F."/>
            <person name="Staton S.E."/>
            <person name="Cottret L."/>
            <person name="Lelandais-Briere C."/>
            <person name="Owens G.L."/>
            <person name="Carrere S."/>
            <person name="Mayjonade B."/>
            <person name="Legrand L."/>
            <person name="Gill N."/>
            <person name="Kane N.C."/>
            <person name="Bowers J.E."/>
            <person name="Hubner S."/>
            <person name="Bellec A."/>
            <person name="Berard A."/>
            <person name="Berges H."/>
            <person name="Blanchet N."/>
            <person name="Boniface M.C."/>
            <person name="Brunel D."/>
            <person name="Catrice O."/>
            <person name="Chaidir N."/>
            <person name="Claudel C."/>
            <person name="Donnadieu C."/>
            <person name="Faraut T."/>
            <person name="Fievet G."/>
            <person name="Helmstetter N."/>
            <person name="King M."/>
            <person name="Knapp S.J."/>
            <person name="Lai Z."/>
            <person name="Le Paslier M.C."/>
            <person name="Lippi Y."/>
            <person name="Lorenzon L."/>
            <person name="Mandel J.R."/>
            <person name="Marage G."/>
            <person name="Marchand G."/>
            <person name="Marquand E."/>
            <person name="Bret-Mestries E."/>
            <person name="Morien E."/>
            <person name="Nambeesan S."/>
            <person name="Nguyen T."/>
            <person name="Pegot-Espagnet P."/>
            <person name="Pouilly N."/>
            <person name="Raftis F."/>
            <person name="Sallet E."/>
            <person name="Schiex T."/>
            <person name="Thomas J."/>
            <person name="Vandecasteele C."/>
            <person name="Vares D."/>
            <person name="Vear F."/>
            <person name="Vautrin S."/>
            <person name="Crespi M."/>
            <person name="Mangin B."/>
            <person name="Burke J.M."/>
            <person name="Salse J."/>
            <person name="Munos S."/>
            <person name="Vincourt P."/>
            <person name="Rieseberg L.H."/>
            <person name="Langlade N.B."/>
        </authorList>
    </citation>
    <scope>NUCLEOTIDE SEQUENCE</scope>
    <source>
        <tissue evidence="3">Leaves</tissue>
    </source>
</reference>
<dbReference type="Gene3D" id="3.30.200.20">
    <property type="entry name" value="Phosphorylase Kinase, domain 1"/>
    <property type="match status" value="1"/>
</dbReference>
<dbReference type="PROSITE" id="PS50011">
    <property type="entry name" value="PROTEIN_KINASE_DOM"/>
    <property type="match status" value="1"/>
</dbReference>
<evidence type="ECO:0000313" key="3">
    <source>
        <dbReference type="EMBL" id="KAF5790179.1"/>
    </source>
</evidence>
<dbReference type="PANTHER" id="PTHR27003:SF471">
    <property type="entry name" value="VASCULAR ENDOTHELIAL GROWTH FACTOR RECEPTOR 2 (VEGFR2)-RELATED"/>
    <property type="match status" value="1"/>
</dbReference>
<accession>A0A9K3I4A8</accession>
<dbReference type="Pfam" id="PF07714">
    <property type="entry name" value="PK_Tyr_Ser-Thr"/>
    <property type="match status" value="1"/>
</dbReference>
<gene>
    <name evidence="3" type="ORF">HanXRQr2_Chr09g0380081</name>
</gene>
<evidence type="ECO:0000259" key="2">
    <source>
        <dbReference type="PROSITE" id="PS50011"/>
    </source>
</evidence>
<dbReference type="InterPro" id="IPR045272">
    <property type="entry name" value="ANXUR1/2-like"/>
</dbReference>
<dbReference type="Gene3D" id="1.10.510.10">
    <property type="entry name" value="Transferase(Phosphotransferase) domain 1"/>
    <property type="match status" value="1"/>
</dbReference>
<dbReference type="GO" id="GO:0004714">
    <property type="term" value="F:transmembrane receptor protein tyrosine kinase activity"/>
    <property type="evidence" value="ECO:0007669"/>
    <property type="project" value="InterPro"/>
</dbReference>
<evidence type="ECO:0000256" key="1">
    <source>
        <dbReference type="SAM" id="MobiDB-lite"/>
    </source>
</evidence>
<dbReference type="SUPFAM" id="SSF56112">
    <property type="entry name" value="Protein kinase-like (PK-like)"/>
    <property type="match status" value="1"/>
</dbReference>
<keyword evidence="4" id="KW-1185">Reference proteome</keyword>
<feature type="domain" description="Protein kinase" evidence="2">
    <location>
        <begin position="34"/>
        <end position="353"/>
    </location>
</feature>
<name>A0A9K3I4A8_HELAN</name>
<dbReference type="Proteomes" id="UP000215914">
    <property type="component" value="Unassembled WGS sequence"/>
</dbReference>
<feature type="region of interest" description="Disordered" evidence="1">
    <location>
        <begin position="1"/>
        <end position="23"/>
    </location>
</feature>
<dbReference type="Gramene" id="mRNA:HanXRQr2_Chr09g0380081">
    <property type="protein sequence ID" value="mRNA:HanXRQr2_Chr09g0380081"/>
    <property type="gene ID" value="HanXRQr2_Chr09g0380081"/>
</dbReference>
<dbReference type="InterPro" id="IPR000719">
    <property type="entry name" value="Prot_kinase_dom"/>
</dbReference>
<evidence type="ECO:0000313" key="4">
    <source>
        <dbReference type="Proteomes" id="UP000215914"/>
    </source>
</evidence>
<reference evidence="3" key="2">
    <citation type="submission" date="2020-06" db="EMBL/GenBank/DDBJ databases">
        <title>Helianthus annuus Genome sequencing and assembly Release 2.</title>
        <authorList>
            <person name="Gouzy J."/>
            <person name="Langlade N."/>
            <person name="Munos S."/>
        </authorList>
    </citation>
    <scope>NUCLEOTIDE SEQUENCE</scope>
    <source>
        <tissue evidence="3">Leaves</tissue>
    </source>
</reference>
<dbReference type="GO" id="GO:0005886">
    <property type="term" value="C:plasma membrane"/>
    <property type="evidence" value="ECO:0000318"/>
    <property type="project" value="GO_Central"/>
</dbReference>
<dbReference type="AlphaFoldDB" id="A0A9K3I4A8"/>
<comment type="caution">
    <text evidence="3">The sequence shown here is derived from an EMBL/GenBank/DDBJ whole genome shotgun (WGS) entry which is preliminary data.</text>
</comment>
<proteinExistence type="predicted"/>
<feature type="compositionally biased region" description="Basic and acidic residues" evidence="1">
    <location>
        <begin position="1"/>
        <end position="14"/>
    </location>
</feature>
<dbReference type="PANTHER" id="PTHR27003">
    <property type="entry name" value="OS07G0166700 PROTEIN"/>
    <property type="match status" value="1"/>
</dbReference>
<dbReference type="GO" id="GO:0005524">
    <property type="term" value="F:ATP binding"/>
    <property type="evidence" value="ECO:0007669"/>
    <property type="project" value="InterPro"/>
</dbReference>
<dbReference type="InterPro" id="IPR011009">
    <property type="entry name" value="Kinase-like_dom_sf"/>
</dbReference>
<dbReference type="EMBL" id="MNCJ02000324">
    <property type="protein sequence ID" value="KAF5790179.1"/>
    <property type="molecule type" value="Genomic_DNA"/>
</dbReference>
<organism evidence="3 4">
    <name type="scientific">Helianthus annuus</name>
    <name type="common">Common sunflower</name>
    <dbReference type="NCBI Taxonomy" id="4232"/>
    <lineage>
        <taxon>Eukaryota</taxon>
        <taxon>Viridiplantae</taxon>
        <taxon>Streptophyta</taxon>
        <taxon>Embryophyta</taxon>
        <taxon>Tracheophyta</taxon>
        <taxon>Spermatophyta</taxon>
        <taxon>Magnoliopsida</taxon>
        <taxon>eudicotyledons</taxon>
        <taxon>Gunneridae</taxon>
        <taxon>Pentapetalae</taxon>
        <taxon>asterids</taxon>
        <taxon>campanulids</taxon>
        <taxon>Asterales</taxon>
        <taxon>Asteraceae</taxon>
        <taxon>Asteroideae</taxon>
        <taxon>Heliantheae alliance</taxon>
        <taxon>Heliantheae</taxon>
        <taxon>Helianthus</taxon>
    </lineage>
</organism>
<protein>
    <recommendedName>
        <fullName evidence="2">Protein kinase domain-containing protein</fullName>
    </recommendedName>
</protein>